<dbReference type="Pfam" id="PF04945">
    <property type="entry name" value="YHS"/>
    <property type="match status" value="1"/>
</dbReference>
<accession>A0A7C3ZCS3</accession>
<dbReference type="InterPro" id="IPR007029">
    <property type="entry name" value="YHS_dom"/>
</dbReference>
<dbReference type="AlphaFoldDB" id="A0A7C3ZCS3"/>
<organism evidence="2">
    <name type="scientific">Desulfobacca acetoxidans</name>
    <dbReference type="NCBI Taxonomy" id="60893"/>
    <lineage>
        <taxon>Bacteria</taxon>
        <taxon>Pseudomonadati</taxon>
        <taxon>Thermodesulfobacteriota</taxon>
        <taxon>Desulfobaccia</taxon>
        <taxon>Desulfobaccales</taxon>
        <taxon>Desulfobaccaceae</taxon>
        <taxon>Desulfobacca</taxon>
    </lineage>
</organism>
<gene>
    <name evidence="2" type="ORF">ENW96_10345</name>
</gene>
<name>A0A7C3ZCS3_9BACT</name>
<sequence>MLFRLILGLILGYVAYRVVRRIKEAFNLSGQSPQAPKVPQPDVLVQDPVCQTFIPRQEALKFTKDGQDYFFCSEGCLKRFQRAGESKTIK</sequence>
<proteinExistence type="predicted"/>
<evidence type="ECO:0000259" key="1">
    <source>
        <dbReference type="SMART" id="SM00746"/>
    </source>
</evidence>
<reference evidence="2" key="1">
    <citation type="journal article" date="2020" name="mSystems">
        <title>Genome- and Community-Level Interaction Insights into Carbon Utilization and Element Cycling Functions of Hydrothermarchaeota in Hydrothermal Sediment.</title>
        <authorList>
            <person name="Zhou Z."/>
            <person name="Liu Y."/>
            <person name="Xu W."/>
            <person name="Pan J."/>
            <person name="Luo Z.H."/>
            <person name="Li M."/>
        </authorList>
    </citation>
    <scope>NUCLEOTIDE SEQUENCE [LARGE SCALE GENOMIC DNA]</scope>
    <source>
        <strain evidence="2">SpSt-897</strain>
    </source>
</reference>
<dbReference type="SMART" id="SM00746">
    <property type="entry name" value="TRASH"/>
    <property type="match status" value="1"/>
</dbReference>
<feature type="domain" description="TRASH" evidence="1">
    <location>
        <begin position="47"/>
        <end position="84"/>
    </location>
</feature>
<dbReference type="EMBL" id="DTMF01000255">
    <property type="protein sequence ID" value="HGF34771.1"/>
    <property type="molecule type" value="Genomic_DNA"/>
</dbReference>
<dbReference type="InterPro" id="IPR011017">
    <property type="entry name" value="TRASH_dom"/>
</dbReference>
<comment type="caution">
    <text evidence="2">The sequence shown here is derived from an EMBL/GenBank/DDBJ whole genome shotgun (WGS) entry which is preliminary data.</text>
</comment>
<protein>
    <submittedName>
        <fullName evidence="2">YHS domain-containing protein</fullName>
    </submittedName>
</protein>
<evidence type="ECO:0000313" key="2">
    <source>
        <dbReference type="EMBL" id="HGF34771.1"/>
    </source>
</evidence>